<dbReference type="Pfam" id="PF00015">
    <property type="entry name" value="MCPsignal"/>
    <property type="match status" value="1"/>
</dbReference>
<dbReference type="SUPFAM" id="SSF58104">
    <property type="entry name" value="Methyl-accepting chemotaxis protein (MCP) signaling domain"/>
    <property type="match status" value="1"/>
</dbReference>
<dbReference type="PATRIC" id="fig|1121318.3.peg.1853"/>
<evidence type="ECO:0000313" key="5">
    <source>
        <dbReference type="Proteomes" id="UP000037043"/>
    </source>
</evidence>
<evidence type="ECO:0000313" key="4">
    <source>
        <dbReference type="EMBL" id="KOA19747.1"/>
    </source>
</evidence>
<gene>
    <name evidence="4" type="primary">yfmS_4</name>
    <name evidence="4" type="ORF">CLHOM_18360</name>
</gene>
<dbReference type="Gene3D" id="1.10.287.950">
    <property type="entry name" value="Methyl-accepting chemotaxis protein"/>
    <property type="match status" value="1"/>
</dbReference>
<dbReference type="RefSeq" id="WP_052221377.1">
    <property type="nucleotide sequence ID" value="NZ_LHUR01000022.1"/>
</dbReference>
<evidence type="ECO:0000259" key="3">
    <source>
        <dbReference type="PROSITE" id="PS50111"/>
    </source>
</evidence>
<dbReference type="GO" id="GO:0016020">
    <property type="term" value="C:membrane"/>
    <property type="evidence" value="ECO:0007669"/>
    <property type="project" value="InterPro"/>
</dbReference>
<dbReference type="PANTHER" id="PTHR32089">
    <property type="entry name" value="METHYL-ACCEPTING CHEMOTAXIS PROTEIN MCPB"/>
    <property type="match status" value="1"/>
</dbReference>
<proteinExistence type="predicted"/>
<dbReference type="Proteomes" id="UP000037043">
    <property type="component" value="Unassembled WGS sequence"/>
</dbReference>
<sequence length="282" mass="31990">MLLDTYNEEYRDIFMYYKNLIPLIDDIVQEPLIIILYDREYCLYIRNLDEFSINLKEGDRISEKTVAFASMKQDKVLTNLTPREIFGFLMKTTSIPIKKDNVIIGCLAICRSLKNQDEYHALSEQLFQNLEQITIAINNVATSVQHVAVQGDNILKEINSVKLKADNTNQVLNIIREVSNKTKLLGLNSLIESARAGEYGRGFNVVAKEIQKLSETTNDSVKSVNNIIKELVESIDNISKIYSDENTEFQNQSAVLEELSASTQELNTISKVLVEKALASIK</sequence>
<dbReference type="STRING" id="36844.SAMN04488501_102158"/>
<dbReference type="PROSITE" id="PS50111">
    <property type="entry name" value="CHEMOTAXIS_TRANSDUC_2"/>
    <property type="match status" value="1"/>
</dbReference>
<dbReference type="AlphaFoldDB" id="A0A0L6Z9W0"/>
<evidence type="ECO:0000256" key="1">
    <source>
        <dbReference type="ARBA" id="ARBA00023224"/>
    </source>
</evidence>
<protein>
    <submittedName>
        <fullName evidence="4">Putative sensory transducer protein YfmS</fullName>
    </submittedName>
</protein>
<dbReference type="InterPro" id="IPR004089">
    <property type="entry name" value="MCPsignal_dom"/>
</dbReference>
<evidence type="ECO:0000256" key="2">
    <source>
        <dbReference type="PROSITE-ProRule" id="PRU00284"/>
    </source>
</evidence>
<accession>A0A0L6Z9W0</accession>
<dbReference type="EMBL" id="LHUR01000022">
    <property type="protein sequence ID" value="KOA19747.1"/>
    <property type="molecule type" value="Genomic_DNA"/>
</dbReference>
<dbReference type="GO" id="GO:0007165">
    <property type="term" value="P:signal transduction"/>
    <property type="evidence" value="ECO:0007669"/>
    <property type="project" value="UniProtKB-KW"/>
</dbReference>
<comment type="caution">
    <text evidence="4">The sequence shown here is derived from an EMBL/GenBank/DDBJ whole genome shotgun (WGS) entry which is preliminary data.</text>
</comment>
<reference evidence="5" key="1">
    <citation type="submission" date="2015-08" db="EMBL/GenBank/DDBJ databases">
        <title>Genome sequence of the strict anaerobe Clostridium homopropionicum LuHBu1 (DSM 5847T).</title>
        <authorList>
            <person name="Poehlein A."/>
            <person name="Beck M."/>
            <person name="Schiel-Bengelsdorf B."/>
            <person name="Bengelsdorf F.R."/>
            <person name="Daniel R."/>
            <person name="Duerre P."/>
        </authorList>
    </citation>
    <scope>NUCLEOTIDE SEQUENCE [LARGE SCALE GENOMIC DNA]</scope>
    <source>
        <strain evidence="5">DSM 5847</strain>
    </source>
</reference>
<keyword evidence="5" id="KW-1185">Reference proteome</keyword>
<keyword evidence="1 2" id="KW-0807">Transducer</keyword>
<dbReference type="PANTHER" id="PTHR32089:SF112">
    <property type="entry name" value="LYSOZYME-LIKE PROTEIN-RELATED"/>
    <property type="match status" value="1"/>
</dbReference>
<organism evidence="4 5">
    <name type="scientific">Clostridium homopropionicum DSM 5847</name>
    <dbReference type="NCBI Taxonomy" id="1121318"/>
    <lineage>
        <taxon>Bacteria</taxon>
        <taxon>Bacillati</taxon>
        <taxon>Bacillota</taxon>
        <taxon>Clostridia</taxon>
        <taxon>Eubacteriales</taxon>
        <taxon>Clostridiaceae</taxon>
        <taxon>Clostridium</taxon>
    </lineage>
</organism>
<name>A0A0L6Z9W0_9CLOT</name>
<dbReference type="SMART" id="SM00283">
    <property type="entry name" value="MA"/>
    <property type="match status" value="1"/>
</dbReference>
<feature type="domain" description="Methyl-accepting transducer" evidence="3">
    <location>
        <begin position="136"/>
        <end position="282"/>
    </location>
</feature>